<sequence length="101" mass="10564">MATSSKVVISLFIVFLDDVIISDDVAISGDEDTPNGIVDVSSILAVDRDIADHDLFTALDLSALAAGGQEWSREGRNSGAGTEIIDGNKLRTASQGSRSLV</sequence>
<accession>A0A9D5CAG5</accession>
<evidence type="ECO:0000256" key="1">
    <source>
        <dbReference type="SAM" id="SignalP"/>
    </source>
</evidence>
<dbReference type="EMBL" id="JAGGNH010000006">
    <property type="protein sequence ID" value="KAJ0969547.1"/>
    <property type="molecule type" value="Genomic_DNA"/>
</dbReference>
<comment type="caution">
    <text evidence="2">The sequence shown here is derived from an EMBL/GenBank/DDBJ whole genome shotgun (WGS) entry which is preliminary data.</text>
</comment>
<keyword evidence="1" id="KW-0732">Signal</keyword>
<reference evidence="2" key="1">
    <citation type="submission" date="2021-03" db="EMBL/GenBank/DDBJ databases">
        <authorList>
            <person name="Li Z."/>
            <person name="Yang C."/>
        </authorList>
    </citation>
    <scope>NUCLEOTIDE SEQUENCE</scope>
    <source>
        <strain evidence="2">Dzin_1.0</strain>
        <tissue evidence="2">Leaf</tissue>
    </source>
</reference>
<keyword evidence="3" id="KW-1185">Reference proteome</keyword>
<evidence type="ECO:0000313" key="2">
    <source>
        <dbReference type="EMBL" id="KAJ0969547.1"/>
    </source>
</evidence>
<feature type="signal peptide" evidence="1">
    <location>
        <begin position="1"/>
        <end position="22"/>
    </location>
</feature>
<proteinExistence type="predicted"/>
<name>A0A9D5CAG5_9LILI</name>
<gene>
    <name evidence="2" type="ORF">J5N97_022424</name>
</gene>
<dbReference type="Proteomes" id="UP001085076">
    <property type="component" value="Miscellaneous, Linkage group lg06"/>
</dbReference>
<reference evidence="2" key="2">
    <citation type="journal article" date="2022" name="Hortic Res">
        <title>The genome of Dioscorea zingiberensis sheds light on the biosynthesis, origin and evolution of the medicinally important diosgenin saponins.</title>
        <authorList>
            <person name="Li Y."/>
            <person name="Tan C."/>
            <person name="Li Z."/>
            <person name="Guo J."/>
            <person name="Li S."/>
            <person name="Chen X."/>
            <person name="Wang C."/>
            <person name="Dai X."/>
            <person name="Yang H."/>
            <person name="Song W."/>
            <person name="Hou L."/>
            <person name="Xu J."/>
            <person name="Tong Z."/>
            <person name="Xu A."/>
            <person name="Yuan X."/>
            <person name="Wang W."/>
            <person name="Yang Q."/>
            <person name="Chen L."/>
            <person name="Sun Z."/>
            <person name="Wang K."/>
            <person name="Pan B."/>
            <person name="Chen J."/>
            <person name="Bao Y."/>
            <person name="Liu F."/>
            <person name="Qi X."/>
            <person name="Gang D.R."/>
            <person name="Wen J."/>
            <person name="Li J."/>
        </authorList>
    </citation>
    <scope>NUCLEOTIDE SEQUENCE</scope>
    <source>
        <strain evidence="2">Dzin_1.0</strain>
    </source>
</reference>
<organism evidence="2 3">
    <name type="scientific">Dioscorea zingiberensis</name>
    <dbReference type="NCBI Taxonomy" id="325984"/>
    <lineage>
        <taxon>Eukaryota</taxon>
        <taxon>Viridiplantae</taxon>
        <taxon>Streptophyta</taxon>
        <taxon>Embryophyta</taxon>
        <taxon>Tracheophyta</taxon>
        <taxon>Spermatophyta</taxon>
        <taxon>Magnoliopsida</taxon>
        <taxon>Liliopsida</taxon>
        <taxon>Dioscoreales</taxon>
        <taxon>Dioscoreaceae</taxon>
        <taxon>Dioscorea</taxon>
    </lineage>
</organism>
<evidence type="ECO:0000313" key="3">
    <source>
        <dbReference type="Proteomes" id="UP001085076"/>
    </source>
</evidence>
<protein>
    <submittedName>
        <fullName evidence="2">Uncharacterized protein</fullName>
    </submittedName>
</protein>
<dbReference type="AlphaFoldDB" id="A0A9D5CAG5"/>
<feature type="chain" id="PRO_5038887614" evidence="1">
    <location>
        <begin position="23"/>
        <end position="101"/>
    </location>
</feature>